<sequence length="205" mass="21596">MACGLSAAWARTAATTVSNCTAGAASVDVCPMALSLGTWPPRTIGTFHSPAARVHGGLCRQEAMPMEPNAPDVPAGFVPANFSPGFLTLSGPYFIHRGEGETRLGLRVGEAHANYVGVAHGGVLATFADVALSFAVHDSERPALAVVSNTLTVNFLSGTKSGDWLEATCRLDRKGKRIAYCSGEIRRGDEVLMTMTGVYTILRKD</sequence>
<keyword evidence="2" id="KW-0378">Hydrolase</keyword>
<dbReference type="InterPro" id="IPR006683">
    <property type="entry name" value="Thioestr_dom"/>
</dbReference>
<evidence type="ECO:0000313" key="4">
    <source>
        <dbReference type="EMBL" id="QEA16183.1"/>
    </source>
</evidence>
<dbReference type="KEGG" id="ngf:FRF71_08570"/>
<accession>A0A5B8S4A4</accession>
<dbReference type="InterPro" id="IPR039298">
    <property type="entry name" value="ACOT13"/>
</dbReference>
<gene>
    <name evidence="4" type="ORF">FRF71_08570</name>
</gene>
<dbReference type="AlphaFoldDB" id="A0A5B8S4A4"/>
<dbReference type="InterPro" id="IPR029069">
    <property type="entry name" value="HotDog_dom_sf"/>
</dbReference>
<protein>
    <submittedName>
        <fullName evidence="4">PaaI family thioesterase</fullName>
    </submittedName>
</protein>
<dbReference type="GO" id="GO:0047617">
    <property type="term" value="F:fatty acyl-CoA hydrolase activity"/>
    <property type="evidence" value="ECO:0007669"/>
    <property type="project" value="InterPro"/>
</dbReference>
<dbReference type="NCBIfam" id="TIGR00369">
    <property type="entry name" value="unchar_dom_1"/>
    <property type="match status" value="1"/>
</dbReference>
<dbReference type="InterPro" id="IPR003736">
    <property type="entry name" value="PAAI_dom"/>
</dbReference>
<dbReference type="Proteomes" id="UP000321172">
    <property type="component" value="Chromosome"/>
</dbReference>
<keyword evidence="5" id="KW-1185">Reference proteome</keyword>
<name>A0A5B8S4A4_9SPHN</name>
<evidence type="ECO:0000256" key="1">
    <source>
        <dbReference type="ARBA" id="ARBA00008324"/>
    </source>
</evidence>
<evidence type="ECO:0000256" key="2">
    <source>
        <dbReference type="ARBA" id="ARBA00022801"/>
    </source>
</evidence>
<dbReference type="CDD" id="cd03443">
    <property type="entry name" value="PaaI_thioesterase"/>
    <property type="match status" value="1"/>
</dbReference>
<dbReference type="PANTHER" id="PTHR21660">
    <property type="entry name" value="THIOESTERASE SUPERFAMILY MEMBER-RELATED"/>
    <property type="match status" value="1"/>
</dbReference>
<proteinExistence type="inferred from homology"/>
<organism evidence="4 5">
    <name type="scientific">Novosphingobium ginsenosidimutans</name>
    <dbReference type="NCBI Taxonomy" id="1176536"/>
    <lineage>
        <taxon>Bacteria</taxon>
        <taxon>Pseudomonadati</taxon>
        <taxon>Pseudomonadota</taxon>
        <taxon>Alphaproteobacteria</taxon>
        <taxon>Sphingomonadales</taxon>
        <taxon>Sphingomonadaceae</taxon>
        <taxon>Novosphingobium</taxon>
    </lineage>
</organism>
<reference evidence="4 5" key="1">
    <citation type="journal article" date="2013" name="J. Microbiol. Biotechnol.">
        <title>Novosphingobium ginsenosidimutans sp. nov., with the ability to convert ginsenoside.</title>
        <authorList>
            <person name="Kim J.K."/>
            <person name="He D."/>
            <person name="Liu Q.M."/>
            <person name="Park H.Y."/>
            <person name="Jung M.S."/>
            <person name="Yoon M.H."/>
            <person name="Kim S.C."/>
            <person name="Im W.T."/>
        </authorList>
    </citation>
    <scope>NUCLEOTIDE SEQUENCE [LARGE SCALE GENOMIC DNA]</scope>
    <source>
        <strain evidence="4 5">FW-6</strain>
    </source>
</reference>
<evidence type="ECO:0000313" key="5">
    <source>
        <dbReference type="Proteomes" id="UP000321172"/>
    </source>
</evidence>
<evidence type="ECO:0000259" key="3">
    <source>
        <dbReference type="Pfam" id="PF03061"/>
    </source>
</evidence>
<dbReference type="EMBL" id="CP042345">
    <property type="protein sequence ID" value="QEA16183.1"/>
    <property type="molecule type" value="Genomic_DNA"/>
</dbReference>
<dbReference type="Gene3D" id="3.10.129.10">
    <property type="entry name" value="Hotdog Thioesterase"/>
    <property type="match status" value="1"/>
</dbReference>
<dbReference type="Pfam" id="PF03061">
    <property type="entry name" value="4HBT"/>
    <property type="match status" value="1"/>
</dbReference>
<feature type="domain" description="Thioesterase" evidence="3">
    <location>
        <begin position="117"/>
        <end position="192"/>
    </location>
</feature>
<dbReference type="SUPFAM" id="SSF54637">
    <property type="entry name" value="Thioesterase/thiol ester dehydrase-isomerase"/>
    <property type="match status" value="1"/>
</dbReference>
<dbReference type="OrthoDB" id="7061558at2"/>
<comment type="similarity">
    <text evidence="1">Belongs to the thioesterase PaaI family.</text>
</comment>
<dbReference type="PANTHER" id="PTHR21660:SF1">
    <property type="entry name" value="ACYL-COENZYME A THIOESTERASE 13"/>
    <property type="match status" value="1"/>
</dbReference>